<dbReference type="AlphaFoldDB" id="A0A0F9AGU8"/>
<sequence length="109" mass="12579">MSDYNGWTNYETWNVALWLGNDEGTDTMLREWAEEAWKDSEEAQPPYLTREQHATRTLADQIEEYIEENNPLAGDASVYSDILTANLHEVNWGEIAKGQIEEVDKEVEV</sequence>
<reference evidence="1" key="1">
    <citation type="journal article" date="2015" name="Nature">
        <title>Complex archaea that bridge the gap between prokaryotes and eukaryotes.</title>
        <authorList>
            <person name="Spang A."/>
            <person name="Saw J.H."/>
            <person name="Jorgensen S.L."/>
            <person name="Zaremba-Niedzwiedzka K."/>
            <person name="Martijn J."/>
            <person name="Lind A.E."/>
            <person name="van Eijk R."/>
            <person name="Schleper C."/>
            <person name="Guy L."/>
            <person name="Ettema T.J."/>
        </authorList>
    </citation>
    <scope>NUCLEOTIDE SEQUENCE</scope>
</reference>
<comment type="caution">
    <text evidence="1">The sequence shown here is derived from an EMBL/GenBank/DDBJ whole genome shotgun (WGS) entry which is preliminary data.</text>
</comment>
<evidence type="ECO:0000313" key="1">
    <source>
        <dbReference type="EMBL" id="KKK71366.1"/>
    </source>
</evidence>
<proteinExistence type="predicted"/>
<organism evidence="1">
    <name type="scientific">marine sediment metagenome</name>
    <dbReference type="NCBI Taxonomy" id="412755"/>
    <lineage>
        <taxon>unclassified sequences</taxon>
        <taxon>metagenomes</taxon>
        <taxon>ecological metagenomes</taxon>
    </lineage>
</organism>
<gene>
    <name evidence="1" type="ORF">LCGC14_2914610</name>
</gene>
<accession>A0A0F9AGU8</accession>
<dbReference type="Pfam" id="PF23907">
    <property type="entry name" value="DUF7249"/>
    <property type="match status" value="1"/>
</dbReference>
<name>A0A0F9AGU8_9ZZZZ</name>
<dbReference type="InterPro" id="IPR055673">
    <property type="entry name" value="DUF7249"/>
</dbReference>
<protein>
    <submittedName>
        <fullName evidence="1">Uncharacterized protein</fullName>
    </submittedName>
</protein>
<dbReference type="EMBL" id="LAZR01057773">
    <property type="protein sequence ID" value="KKK71366.1"/>
    <property type="molecule type" value="Genomic_DNA"/>
</dbReference>